<organism evidence="1">
    <name type="scientific">Spongospora subterranea</name>
    <dbReference type="NCBI Taxonomy" id="70186"/>
    <lineage>
        <taxon>Eukaryota</taxon>
        <taxon>Sar</taxon>
        <taxon>Rhizaria</taxon>
        <taxon>Endomyxa</taxon>
        <taxon>Phytomyxea</taxon>
        <taxon>Plasmodiophorida</taxon>
        <taxon>Plasmodiophoridae</taxon>
        <taxon>Spongospora</taxon>
    </lineage>
</organism>
<dbReference type="EMBL" id="HACM01005320">
    <property type="protein sequence ID" value="CRZ05762.1"/>
    <property type="molecule type" value="Transcribed_RNA"/>
</dbReference>
<dbReference type="AlphaFoldDB" id="A0A0H5QV18"/>
<dbReference type="EMBL" id="HACM01005322">
    <property type="protein sequence ID" value="CRZ05764.1"/>
    <property type="molecule type" value="Transcribed_RNA"/>
</dbReference>
<name>A0A0H5QV18_9EUKA</name>
<dbReference type="EMBL" id="HACM01005318">
    <property type="protein sequence ID" value="CRZ05760.1"/>
    <property type="molecule type" value="Transcribed_RNA"/>
</dbReference>
<evidence type="ECO:0000313" key="1">
    <source>
        <dbReference type="EMBL" id="CRZ05760.1"/>
    </source>
</evidence>
<protein>
    <submittedName>
        <fullName evidence="1">Uncharacterized protein</fullName>
    </submittedName>
</protein>
<reference evidence="1" key="1">
    <citation type="submission" date="2015-04" db="EMBL/GenBank/DDBJ databases">
        <title>The genome sequence of the plant pathogenic Rhizarian Plasmodiophora brassicae reveals insights in its biotrophic life cycle and the origin of chitin synthesis.</title>
        <authorList>
            <person name="Schwelm A."/>
            <person name="Fogelqvist J."/>
            <person name="Knaust A."/>
            <person name="Julke S."/>
            <person name="Lilja T."/>
            <person name="Dhandapani V."/>
            <person name="Bonilla-Rosso G."/>
            <person name="Karlsson M."/>
            <person name="Shevchenko A."/>
            <person name="Choi S.R."/>
            <person name="Kim H.G."/>
            <person name="Park J.Y."/>
            <person name="Lim Y.P."/>
            <person name="Ludwig-Muller J."/>
            <person name="Dixelius C."/>
        </authorList>
    </citation>
    <scope>NUCLEOTIDE SEQUENCE</scope>
    <source>
        <tissue evidence="1">Potato root galls</tissue>
    </source>
</reference>
<proteinExistence type="predicted"/>
<sequence>MIVSFTFTTFDWVTCRVEKQERAPSTYWDYRLLTELPLAGARQIGPDIESVDLIDAAYSLLIALGFTNEDESVLLQGVGYGKDKAALSAYIAWKEFFRDSLLFLTVLSCELPRFNRILFLKLIRPEIYSKRIIPQSRKSHPASN</sequence>
<dbReference type="EMBL" id="HACM01005321">
    <property type="protein sequence ID" value="CRZ05763.1"/>
    <property type="molecule type" value="Transcribed_RNA"/>
</dbReference>
<accession>A0A0H5QV18</accession>